<name>A0A2P8H3J3_9BACL</name>
<feature type="domain" description="STAS" evidence="1">
    <location>
        <begin position="141"/>
        <end position="229"/>
    </location>
</feature>
<proteinExistence type="predicted"/>
<dbReference type="InterPro" id="IPR002645">
    <property type="entry name" value="STAS_dom"/>
</dbReference>
<dbReference type="OrthoDB" id="2624594at2"/>
<gene>
    <name evidence="2" type="ORF">B0H99_104243</name>
</gene>
<keyword evidence="3" id="KW-1185">Reference proteome</keyword>
<dbReference type="SUPFAM" id="SSF52091">
    <property type="entry name" value="SpoIIaa-like"/>
    <property type="match status" value="1"/>
</dbReference>
<organism evidence="2 3">
    <name type="scientific">Planomicrobium soli</name>
    <dbReference type="NCBI Taxonomy" id="1176648"/>
    <lineage>
        <taxon>Bacteria</taxon>
        <taxon>Bacillati</taxon>
        <taxon>Bacillota</taxon>
        <taxon>Bacilli</taxon>
        <taxon>Bacillales</taxon>
        <taxon>Caryophanaceae</taxon>
        <taxon>Planomicrobium</taxon>
    </lineage>
</organism>
<comment type="caution">
    <text evidence="2">The sequence shown here is derived from an EMBL/GenBank/DDBJ whole genome shotgun (WGS) entry which is preliminary data.</text>
</comment>
<dbReference type="Pfam" id="PF01740">
    <property type="entry name" value="STAS"/>
    <property type="match status" value="1"/>
</dbReference>
<reference evidence="2 3" key="1">
    <citation type="submission" date="2018-03" db="EMBL/GenBank/DDBJ databases">
        <title>Genomic Encyclopedia of Type Strains, Phase III (KMG-III): the genomes of soil and plant-associated and newly described type strains.</title>
        <authorList>
            <person name="Whitman W."/>
        </authorList>
    </citation>
    <scope>NUCLEOTIDE SEQUENCE [LARGE SCALE GENOMIC DNA]</scope>
    <source>
        <strain evidence="2 3">CGMCC 1.12259</strain>
    </source>
</reference>
<dbReference type="PANTHER" id="PTHR33745">
    <property type="entry name" value="RSBT ANTAGONIST PROTEIN RSBS-RELATED"/>
    <property type="match status" value="1"/>
</dbReference>
<dbReference type="CDD" id="cd07041">
    <property type="entry name" value="STAS_RsbR_RsbS_like"/>
    <property type="match status" value="1"/>
</dbReference>
<dbReference type="EMBL" id="PYAT01000004">
    <property type="protein sequence ID" value="PSL40781.1"/>
    <property type="molecule type" value="Genomic_DNA"/>
</dbReference>
<dbReference type="AlphaFoldDB" id="A0A2P8H3J3"/>
<dbReference type="PROSITE" id="PS50801">
    <property type="entry name" value="STAS"/>
    <property type="match status" value="1"/>
</dbReference>
<dbReference type="Gene3D" id="3.30.750.24">
    <property type="entry name" value="STAS domain"/>
    <property type="match status" value="1"/>
</dbReference>
<dbReference type="Proteomes" id="UP000242682">
    <property type="component" value="Unassembled WGS sequence"/>
</dbReference>
<evidence type="ECO:0000259" key="1">
    <source>
        <dbReference type="PROSITE" id="PS50801"/>
    </source>
</evidence>
<sequence length="253" mass="28716">MKHAPHIEDWPLPIFQLDRKLTILASSKLARTLFKEASVFTGLLEEGSREKALKFLDPARSNEPIELTFLSPLDEPMVMDVHCKWESGESANVIAVPKDRHFTRVSAQLTHLRTRLNDTNYDLLLEKERTDKLLQNVRELSAPCIKLDQQRLLIPLFGAIDQQKMITVLPRILENVYRQDSQSVIFDLTAMNDIDPDGLVQFNALLESLSIMGVTISITGVHPRHAKRLHELNKGLQATFAVSLQNVLADHQI</sequence>
<accession>A0A2P8H3J3</accession>
<dbReference type="InterPro" id="IPR051932">
    <property type="entry name" value="Bact_StressResp_Reg"/>
</dbReference>
<protein>
    <submittedName>
        <fullName evidence="2">RsbT co-antagonist protein RsbR</fullName>
    </submittedName>
</protein>
<evidence type="ECO:0000313" key="3">
    <source>
        <dbReference type="Proteomes" id="UP000242682"/>
    </source>
</evidence>
<dbReference type="PANTHER" id="PTHR33745:SF1">
    <property type="entry name" value="RSBT ANTAGONIST PROTEIN RSBS"/>
    <property type="match status" value="1"/>
</dbReference>
<dbReference type="InterPro" id="IPR036513">
    <property type="entry name" value="STAS_dom_sf"/>
</dbReference>
<evidence type="ECO:0000313" key="2">
    <source>
        <dbReference type="EMBL" id="PSL40781.1"/>
    </source>
</evidence>
<dbReference type="RefSeq" id="WP_106532989.1">
    <property type="nucleotide sequence ID" value="NZ_PYAT01000004.1"/>
</dbReference>